<sequence length="109" mass="12572">MSGISQNFIAPGNPSTNGLAERIREILFRFRATPLKSGKSPAEIYLNRPFRTKLDAMRPNPVQKPNDISTIRHRILKVGDRVQSRHYPTKGRFYNYTFTQNKISLEKLP</sequence>
<proteinExistence type="predicted"/>
<dbReference type="AlphaFoldDB" id="A0A5N4AHF3"/>
<gene>
    <name evidence="1" type="ORF">PPYR_10846</name>
</gene>
<name>A0A5N4AHF3_PHOPY</name>
<evidence type="ECO:0000313" key="2">
    <source>
        <dbReference type="Proteomes" id="UP000327044"/>
    </source>
</evidence>
<comment type="caution">
    <text evidence="1">The sequence shown here is derived from an EMBL/GenBank/DDBJ whole genome shotgun (WGS) entry which is preliminary data.</text>
</comment>
<evidence type="ECO:0000313" key="1">
    <source>
        <dbReference type="EMBL" id="KAB0796785.1"/>
    </source>
</evidence>
<dbReference type="Proteomes" id="UP000327044">
    <property type="component" value="Unassembled WGS sequence"/>
</dbReference>
<organism evidence="1 2">
    <name type="scientific">Photinus pyralis</name>
    <name type="common">Common eastern firefly</name>
    <name type="synonym">Lampyris pyralis</name>
    <dbReference type="NCBI Taxonomy" id="7054"/>
    <lineage>
        <taxon>Eukaryota</taxon>
        <taxon>Metazoa</taxon>
        <taxon>Ecdysozoa</taxon>
        <taxon>Arthropoda</taxon>
        <taxon>Hexapoda</taxon>
        <taxon>Insecta</taxon>
        <taxon>Pterygota</taxon>
        <taxon>Neoptera</taxon>
        <taxon>Endopterygota</taxon>
        <taxon>Coleoptera</taxon>
        <taxon>Polyphaga</taxon>
        <taxon>Elateriformia</taxon>
        <taxon>Elateroidea</taxon>
        <taxon>Lampyridae</taxon>
        <taxon>Lampyrinae</taxon>
        <taxon>Photinus</taxon>
    </lineage>
</organism>
<reference evidence="1 2" key="1">
    <citation type="journal article" date="2018" name="Elife">
        <title>Firefly genomes illuminate parallel origins of bioluminescence in beetles.</title>
        <authorList>
            <person name="Fallon T.R."/>
            <person name="Lower S.E."/>
            <person name="Chang C.H."/>
            <person name="Bessho-Uehara M."/>
            <person name="Martin G.J."/>
            <person name="Bewick A.J."/>
            <person name="Behringer M."/>
            <person name="Debat H.J."/>
            <person name="Wong I."/>
            <person name="Day J.C."/>
            <person name="Suvorov A."/>
            <person name="Silva C.J."/>
            <person name="Stanger-Hall K.F."/>
            <person name="Hall D.W."/>
            <person name="Schmitz R.J."/>
            <person name="Nelson D.R."/>
            <person name="Lewis S.M."/>
            <person name="Shigenobu S."/>
            <person name="Bybee S.M."/>
            <person name="Larracuente A.M."/>
            <person name="Oba Y."/>
            <person name="Weng J.K."/>
        </authorList>
    </citation>
    <scope>NUCLEOTIDE SEQUENCE [LARGE SCALE GENOMIC DNA]</scope>
    <source>
        <strain evidence="1">1611_PpyrPB1</strain>
        <tissue evidence="1">Whole body</tissue>
    </source>
</reference>
<dbReference type="EMBL" id="VVIM01000007">
    <property type="protein sequence ID" value="KAB0796785.1"/>
    <property type="molecule type" value="Genomic_DNA"/>
</dbReference>
<evidence type="ECO:0008006" key="3">
    <source>
        <dbReference type="Google" id="ProtNLM"/>
    </source>
</evidence>
<dbReference type="InParanoid" id="A0A5N4AHF3"/>
<accession>A0A5N4AHF3</accession>
<keyword evidence="2" id="KW-1185">Reference proteome</keyword>
<protein>
    <recommendedName>
        <fullName evidence="3">Integrase catalytic domain-containing protein</fullName>
    </recommendedName>
</protein>